<sequence length="401" mass="42404">MLHQNTPGAARTTTPRRHTLLACSAAALITACGGGGGSADGGGSSTPPPTSVGPEVATASSYRNRVDSGFVPEAFPGGVAWYNPIAWGDFAGNSRVDILSTQLTYDMARPIGEATPALYRFFVRNGGGALEESTTLLDPAGQPPCIHPRAVRAADLNGDGRQDAFIACHGYDASPFPGEHNQVVLSQSSGPYAYRVANAGDDVGFFHGGALFDFDADGAPDAPVVNSTARTSLYVLRNDGSGRFARDSRFTLPSVLSGRAYFTAEILDVDGDGRSDIAVGGHEWDRDSRTRVLLNPGNNDFSGVTPIDLPAVAGYGVVLDFLATLDGGERYLWVLRTGGETNNQNFYNGTAVQRIRWRDRASETMLASRDVAWSQMMVAATIDGVPVITTPQLPAAFSVPR</sequence>
<comment type="caution">
    <text evidence="3">The sequence shown here is derived from an EMBL/GenBank/DDBJ whole genome shotgun (WGS) entry which is preliminary data.</text>
</comment>
<evidence type="ECO:0000256" key="1">
    <source>
        <dbReference type="ARBA" id="ARBA00022729"/>
    </source>
</evidence>
<keyword evidence="4" id="KW-1185">Reference proteome</keyword>
<evidence type="ECO:0000256" key="2">
    <source>
        <dbReference type="SAM" id="MobiDB-lite"/>
    </source>
</evidence>
<reference evidence="3 4" key="1">
    <citation type="submission" date="2019-01" db="EMBL/GenBank/DDBJ databases">
        <authorList>
            <person name="Chen W.-M."/>
        </authorList>
    </citation>
    <scope>NUCLEOTIDE SEQUENCE [LARGE SCALE GENOMIC DNA]</scope>
    <source>
        <strain evidence="3 4">ICH-3</strain>
    </source>
</reference>
<feature type="region of interest" description="Disordered" evidence="2">
    <location>
        <begin position="36"/>
        <end position="59"/>
    </location>
</feature>
<dbReference type="PANTHER" id="PTHR46580:SF4">
    <property type="entry name" value="ATP_GTP-BINDING PROTEIN"/>
    <property type="match status" value="1"/>
</dbReference>
<dbReference type="SUPFAM" id="SSF69318">
    <property type="entry name" value="Integrin alpha N-terminal domain"/>
    <property type="match status" value="1"/>
</dbReference>
<dbReference type="InterPro" id="IPR028994">
    <property type="entry name" value="Integrin_alpha_N"/>
</dbReference>
<evidence type="ECO:0000313" key="3">
    <source>
        <dbReference type="EMBL" id="RVT52185.1"/>
    </source>
</evidence>
<dbReference type="Pfam" id="PF13517">
    <property type="entry name" value="FG-GAP_3"/>
    <property type="match status" value="1"/>
</dbReference>
<name>A0A3S2UQM6_9BURK</name>
<dbReference type="RefSeq" id="WP_128197192.1">
    <property type="nucleotide sequence ID" value="NZ_SACT01000002.1"/>
</dbReference>
<dbReference type="EMBL" id="SACT01000002">
    <property type="protein sequence ID" value="RVT52185.1"/>
    <property type="molecule type" value="Genomic_DNA"/>
</dbReference>
<gene>
    <name evidence="3" type="ORF">ENE75_06930</name>
</gene>
<dbReference type="PANTHER" id="PTHR46580">
    <property type="entry name" value="SENSOR KINASE-RELATED"/>
    <property type="match status" value="1"/>
</dbReference>
<dbReference type="Proteomes" id="UP000288178">
    <property type="component" value="Unassembled WGS sequence"/>
</dbReference>
<dbReference type="OrthoDB" id="480426at2"/>
<dbReference type="Gene3D" id="2.130.10.130">
    <property type="entry name" value="Integrin alpha, N-terminal"/>
    <property type="match status" value="1"/>
</dbReference>
<keyword evidence="1" id="KW-0732">Signal</keyword>
<proteinExistence type="predicted"/>
<accession>A0A3S2UQM6</accession>
<protein>
    <submittedName>
        <fullName evidence="3">VCBS repeat-containing protein</fullName>
    </submittedName>
</protein>
<dbReference type="AlphaFoldDB" id="A0A3S2UQM6"/>
<organism evidence="3 4">
    <name type="scientific">Rubrivivax albus</name>
    <dbReference type="NCBI Taxonomy" id="2499835"/>
    <lineage>
        <taxon>Bacteria</taxon>
        <taxon>Pseudomonadati</taxon>
        <taxon>Pseudomonadota</taxon>
        <taxon>Betaproteobacteria</taxon>
        <taxon>Burkholderiales</taxon>
        <taxon>Sphaerotilaceae</taxon>
        <taxon>Rubrivivax</taxon>
    </lineage>
</organism>
<dbReference type="InterPro" id="IPR013517">
    <property type="entry name" value="FG-GAP"/>
</dbReference>
<evidence type="ECO:0000313" key="4">
    <source>
        <dbReference type="Proteomes" id="UP000288178"/>
    </source>
</evidence>